<comment type="caution">
    <text evidence="1">The sequence shown here is derived from an EMBL/GenBank/DDBJ whole genome shotgun (WGS) entry which is preliminary data.</text>
</comment>
<reference evidence="1 2" key="1">
    <citation type="submission" date="2021-06" db="EMBL/GenBank/DDBJ databases">
        <title>Caerostris darwini draft genome.</title>
        <authorList>
            <person name="Kono N."/>
            <person name="Arakawa K."/>
        </authorList>
    </citation>
    <scope>NUCLEOTIDE SEQUENCE [LARGE SCALE GENOMIC DNA]</scope>
</reference>
<dbReference type="EMBL" id="BPLQ01005474">
    <property type="protein sequence ID" value="GIY15105.1"/>
    <property type="molecule type" value="Genomic_DNA"/>
</dbReference>
<name>A0AAV4R040_9ARAC</name>
<proteinExistence type="predicted"/>
<keyword evidence="2" id="KW-1185">Reference proteome</keyword>
<evidence type="ECO:0000313" key="2">
    <source>
        <dbReference type="Proteomes" id="UP001054837"/>
    </source>
</evidence>
<protein>
    <submittedName>
        <fullName evidence="1">Uncharacterized protein</fullName>
    </submittedName>
</protein>
<sequence>MKRIDPRRSLMTETSSTNLMHVAEEHSQPYLRNLPANGVVRVSSCKKVKNERGIAIEVHSADGISWVEKSLKNPFCIFDMTLKGIEK</sequence>
<dbReference type="Proteomes" id="UP001054837">
    <property type="component" value="Unassembled WGS sequence"/>
</dbReference>
<organism evidence="1 2">
    <name type="scientific">Caerostris darwini</name>
    <dbReference type="NCBI Taxonomy" id="1538125"/>
    <lineage>
        <taxon>Eukaryota</taxon>
        <taxon>Metazoa</taxon>
        <taxon>Ecdysozoa</taxon>
        <taxon>Arthropoda</taxon>
        <taxon>Chelicerata</taxon>
        <taxon>Arachnida</taxon>
        <taxon>Araneae</taxon>
        <taxon>Araneomorphae</taxon>
        <taxon>Entelegynae</taxon>
        <taxon>Araneoidea</taxon>
        <taxon>Araneidae</taxon>
        <taxon>Caerostris</taxon>
    </lineage>
</organism>
<accession>A0AAV4R040</accession>
<dbReference type="AlphaFoldDB" id="A0AAV4R040"/>
<evidence type="ECO:0000313" key="1">
    <source>
        <dbReference type="EMBL" id="GIY15105.1"/>
    </source>
</evidence>
<gene>
    <name evidence="1" type="ORF">CDAR_419711</name>
</gene>